<organism evidence="1">
    <name type="scientific">Arion vulgaris</name>
    <dbReference type="NCBI Taxonomy" id="1028688"/>
    <lineage>
        <taxon>Eukaryota</taxon>
        <taxon>Metazoa</taxon>
        <taxon>Spiralia</taxon>
        <taxon>Lophotrochozoa</taxon>
        <taxon>Mollusca</taxon>
        <taxon>Gastropoda</taxon>
        <taxon>Heterobranchia</taxon>
        <taxon>Euthyneura</taxon>
        <taxon>Panpulmonata</taxon>
        <taxon>Eupulmonata</taxon>
        <taxon>Stylommatophora</taxon>
        <taxon>Helicina</taxon>
        <taxon>Arionoidea</taxon>
        <taxon>Arionidae</taxon>
        <taxon>Arion</taxon>
    </lineage>
</organism>
<evidence type="ECO:0000313" key="1">
    <source>
        <dbReference type="EMBL" id="CEL00391.1"/>
    </source>
</evidence>
<accession>A0A0B7C770</accession>
<proteinExistence type="predicted"/>
<feature type="non-terminal residue" evidence="1">
    <location>
        <position position="1"/>
    </location>
</feature>
<feature type="non-terminal residue" evidence="1">
    <location>
        <position position="68"/>
    </location>
</feature>
<name>A0A0B7C770_9EUPU</name>
<dbReference type="AlphaFoldDB" id="A0A0B7C770"/>
<protein>
    <submittedName>
        <fullName evidence="1">Uncharacterized protein</fullName>
    </submittedName>
</protein>
<dbReference type="EMBL" id="HACG01053520">
    <property type="protein sequence ID" value="CEL00391.1"/>
    <property type="molecule type" value="Transcribed_RNA"/>
</dbReference>
<gene>
    <name evidence="1" type="primary">ORF223591</name>
</gene>
<sequence>TLIAMLHGAIYKIKSGRECKHKIVVCLNLAYRQQKLAEQKGNTDQEEMTADIINRITERNKLKEPLYC</sequence>
<reference evidence="1" key="1">
    <citation type="submission" date="2014-12" db="EMBL/GenBank/DDBJ databases">
        <title>Insight into the proteome of Arion vulgaris.</title>
        <authorList>
            <person name="Aradska J."/>
            <person name="Bulat T."/>
            <person name="Smidak R."/>
            <person name="Sarate P."/>
            <person name="Gangsoo J."/>
            <person name="Sialana F."/>
            <person name="Bilban M."/>
            <person name="Lubec G."/>
        </authorList>
    </citation>
    <scope>NUCLEOTIDE SEQUENCE</scope>
    <source>
        <tissue evidence="1">Skin</tissue>
    </source>
</reference>